<dbReference type="GO" id="GO:0005524">
    <property type="term" value="F:ATP binding"/>
    <property type="evidence" value="ECO:0007669"/>
    <property type="project" value="UniProtKB-UniRule"/>
</dbReference>
<dbReference type="Pfam" id="PF00069">
    <property type="entry name" value="Pkinase"/>
    <property type="match status" value="1"/>
</dbReference>
<dbReference type="WBParaSite" id="MhA1_Contig1393.frz3.gene5">
    <property type="protein sequence ID" value="MhA1_Contig1393.frz3.gene5"/>
    <property type="gene ID" value="MhA1_Contig1393.frz3.gene5"/>
</dbReference>
<proteinExistence type="inferred from homology"/>
<dbReference type="InterPro" id="IPR011009">
    <property type="entry name" value="Kinase-like_dom_sf"/>
</dbReference>
<protein>
    <recommendedName>
        <fullName evidence="1">non-specific serine/threonine protein kinase</fullName>
        <ecNumber evidence="1">2.7.11.1</ecNumber>
    </recommendedName>
</protein>
<evidence type="ECO:0000256" key="1">
    <source>
        <dbReference type="ARBA" id="ARBA00012513"/>
    </source>
</evidence>
<evidence type="ECO:0000313" key="7">
    <source>
        <dbReference type="Proteomes" id="UP000095281"/>
    </source>
</evidence>
<keyword evidence="5" id="KW-0808">Transferase</keyword>
<dbReference type="InterPro" id="IPR008271">
    <property type="entry name" value="Ser/Thr_kinase_AS"/>
</dbReference>
<feature type="binding site" evidence="4">
    <location>
        <position position="74"/>
    </location>
    <ligand>
        <name>ATP</name>
        <dbReference type="ChEBI" id="CHEBI:30616"/>
    </ligand>
</feature>
<dbReference type="AlphaFoldDB" id="A0A1I8B4C5"/>
<keyword evidence="7" id="KW-1185">Reference proteome</keyword>
<reference evidence="8" key="1">
    <citation type="submission" date="2016-11" db="UniProtKB">
        <authorList>
            <consortium name="WormBaseParasite"/>
        </authorList>
    </citation>
    <scope>IDENTIFICATION</scope>
</reference>
<comment type="similarity">
    <text evidence="5">Belongs to the protein kinase superfamily.</text>
</comment>
<dbReference type="Proteomes" id="UP000095281">
    <property type="component" value="Unplaced"/>
</dbReference>
<dbReference type="PROSITE" id="PS00107">
    <property type="entry name" value="PROTEIN_KINASE_ATP"/>
    <property type="match status" value="1"/>
</dbReference>
<dbReference type="InterPro" id="IPR017441">
    <property type="entry name" value="Protein_kinase_ATP_BS"/>
</dbReference>
<keyword evidence="5" id="KW-0418">Kinase</keyword>
<dbReference type="SMART" id="SM00220">
    <property type="entry name" value="S_TKc"/>
    <property type="match status" value="1"/>
</dbReference>
<dbReference type="PROSITE" id="PS00108">
    <property type="entry name" value="PROTEIN_KINASE_ST"/>
    <property type="match status" value="1"/>
</dbReference>
<dbReference type="Gene3D" id="1.10.510.10">
    <property type="entry name" value="Transferase(Phosphotransferase) domain 1"/>
    <property type="match status" value="1"/>
</dbReference>
<dbReference type="PROSITE" id="PS50011">
    <property type="entry name" value="PROTEIN_KINASE_DOM"/>
    <property type="match status" value="1"/>
</dbReference>
<evidence type="ECO:0000256" key="2">
    <source>
        <dbReference type="ARBA" id="ARBA00022741"/>
    </source>
</evidence>
<dbReference type="GO" id="GO:0004674">
    <property type="term" value="F:protein serine/threonine kinase activity"/>
    <property type="evidence" value="ECO:0007669"/>
    <property type="project" value="UniProtKB-KW"/>
</dbReference>
<accession>A0A1I8B4C5</accession>
<dbReference type="EC" id="2.7.11.1" evidence="1"/>
<dbReference type="InterPro" id="IPR050235">
    <property type="entry name" value="CK1_Ser-Thr_kinase"/>
</dbReference>
<feature type="domain" description="Protein kinase" evidence="6">
    <location>
        <begin position="45"/>
        <end position="322"/>
    </location>
</feature>
<evidence type="ECO:0000256" key="4">
    <source>
        <dbReference type="PROSITE-ProRule" id="PRU10141"/>
    </source>
</evidence>
<evidence type="ECO:0000256" key="3">
    <source>
        <dbReference type="ARBA" id="ARBA00022840"/>
    </source>
</evidence>
<keyword evidence="2 4" id="KW-0547">Nucleotide-binding</keyword>
<dbReference type="SUPFAM" id="SSF56112">
    <property type="entry name" value="Protein kinase-like (PK-like)"/>
    <property type="match status" value="1"/>
</dbReference>
<evidence type="ECO:0000256" key="5">
    <source>
        <dbReference type="RuleBase" id="RU000304"/>
    </source>
</evidence>
<keyword evidence="5" id="KW-0723">Serine/threonine-protein kinase</keyword>
<dbReference type="PANTHER" id="PTHR11909">
    <property type="entry name" value="CASEIN KINASE-RELATED"/>
    <property type="match status" value="1"/>
</dbReference>
<keyword evidence="3 4" id="KW-0067">ATP-binding</keyword>
<evidence type="ECO:0000259" key="6">
    <source>
        <dbReference type="PROSITE" id="PS50011"/>
    </source>
</evidence>
<dbReference type="InterPro" id="IPR000719">
    <property type="entry name" value="Prot_kinase_dom"/>
</dbReference>
<sequence>MRKPRQPLDIKRMTRKPEAHGIMRTHEGRKMQPLLEISYLLRSRFRVHDIVGSGGFGQIFKGVDKMTGHNFAIKICMAEEEGNRLIIEQRVMAKLNGKDNFPFMVASGALHLPHRPKCHYIIMELLGPSLAILRKGNQSRRFSIGTALRVGEQCVDAMEVMHLGGYLHRDIKPSNMCIGLAQFGKHRTVFIIDFGMARKYLQPNGQLRKERGRAAFRGTTRYVSLTVHDRKETGPVDDLWSLYYSIIELGEGVLPWRMKLKQKDVEDMKRKSTFTDLCKRFPTQFYEFEKFLHHLKWSDIPKYQSLKEILRVSYPKNNSNYLLDILRSAILPNNQRKRHSNGRERLEILHKEKYCNQLLL</sequence>
<dbReference type="OMA" id="MARQYRF"/>
<organism evidence="7 8">
    <name type="scientific">Meloidogyne hapla</name>
    <name type="common">Root-knot nematode worm</name>
    <dbReference type="NCBI Taxonomy" id="6305"/>
    <lineage>
        <taxon>Eukaryota</taxon>
        <taxon>Metazoa</taxon>
        <taxon>Ecdysozoa</taxon>
        <taxon>Nematoda</taxon>
        <taxon>Chromadorea</taxon>
        <taxon>Rhabditida</taxon>
        <taxon>Tylenchina</taxon>
        <taxon>Tylenchomorpha</taxon>
        <taxon>Tylenchoidea</taxon>
        <taxon>Meloidogynidae</taxon>
        <taxon>Meloidogyninae</taxon>
        <taxon>Meloidogyne</taxon>
    </lineage>
</organism>
<name>A0A1I8B4C5_MELHA</name>
<evidence type="ECO:0000313" key="8">
    <source>
        <dbReference type="WBParaSite" id="MhA1_Contig1393.frz3.gene5"/>
    </source>
</evidence>